<dbReference type="SUPFAM" id="SSF51735">
    <property type="entry name" value="NAD(P)-binding Rossmann-fold domains"/>
    <property type="match status" value="1"/>
</dbReference>
<dbReference type="Pfam" id="PF00107">
    <property type="entry name" value="ADH_zinc_N"/>
    <property type="match status" value="1"/>
</dbReference>
<dbReference type="EMBL" id="CP048286">
    <property type="protein sequence ID" value="QHW31066.1"/>
    <property type="molecule type" value="Genomic_DNA"/>
</dbReference>
<keyword evidence="1 4" id="KW-0479">Metal-binding</keyword>
<evidence type="ECO:0000256" key="2">
    <source>
        <dbReference type="ARBA" id="ARBA00022833"/>
    </source>
</evidence>
<dbReference type="Gene3D" id="3.40.50.720">
    <property type="entry name" value="NAD(P)-binding Rossmann-like Domain"/>
    <property type="match status" value="1"/>
</dbReference>
<evidence type="ECO:0000313" key="6">
    <source>
        <dbReference type="EMBL" id="QHW31066.1"/>
    </source>
</evidence>
<comment type="cofactor">
    <cofactor evidence="4">
        <name>Zn(2+)</name>
        <dbReference type="ChEBI" id="CHEBI:29105"/>
    </cofactor>
</comment>
<protein>
    <submittedName>
        <fullName evidence="6">Alcohol dehydrogenase catalytic domain-containing protein</fullName>
    </submittedName>
</protein>
<dbReference type="GO" id="GO:0008270">
    <property type="term" value="F:zinc ion binding"/>
    <property type="evidence" value="ECO:0007669"/>
    <property type="project" value="InterPro"/>
</dbReference>
<dbReference type="InterPro" id="IPR036291">
    <property type="entry name" value="NAD(P)-bd_dom_sf"/>
</dbReference>
<feature type="domain" description="Enoyl reductase (ER)" evidence="5">
    <location>
        <begin position="7"/>
        <end position="343"/>
    </location>
</feature>
<reference evidence="6 7" key="1">
    <citation type="submission" date="2020-02" db="EMBL/GenBank/DDBJ databases">
        <title>Paenibacillus sp. nov., isolated from rhizosphere soil of tomato.</title>
        <authorList>
            <person name="Weon H.-Y."/>
            <person name="Lee S.A."/>
        </authorList>
    </citation>
    <scope>NUCLEOTIDE SEQUENCE [LARGE SCALE GENOMIC DNA]</scope>
    <source>
        <strain evidence="6 7">14171R-81</strain>
    </source>
</reference>
<dbReference type="InterPro" id="IPR013149">
    <property type="entry name" value="ADH-like_C"/>
</dbReference>
<proteinExistence type="inferred from homology"/>
<dbReference type="SUPFAM" id="SSF50129">
    <property type="entry name" value="GroES-like"/>
    <property type="match status" value="1"/>
</dbReference>
<dbReference type="InterPro" id="IPR011032">
    <property type="entry name" value="GroES-like_sf"/>
</dbReference>
<name>A0A6C0NYP8_9BACL</name>
<dbReference type="PROSITE" id="PS00059">
    <property type="entry name" value="ADH_ZINC"/>
    <property type="match status" value="1"/>
</dbReference>
<keyword evidence="7" id="KW-1185">Reference proteome</keyword>
<dbReference type="RefSeq" id="WP_162639875.1">
    <property type="nucleotide sequence ID" value="NZ_CP048286.1"/>
</dbReference>
<dbReference type="InterPro" id="IPR013154">
    <property type="entry name" value="ADH-like_N"/>
</dbReference>
<evidence type="ECO:0000256" key="4">
    <source>
        <dbReference type="RuleBase" id="RU361277"/>
    </source>
</evidence>
<dbReference type="InterPro" id="IPR020843">
    <property type="entry name" value="ER"/>
</dbReference>
<organism evidence="6 7">
    <name type="scientific">Paenibacillus rhizovicinus</name>
    <dbReference type="NCBI Taxonomy" id="2704463"/>
    <lineage>
        <taxon>Bacteria</taxon>
        <taxon>Bacillati</taxon>
        <taxon>Bacillota</taxon>
        <taxon>Bacilli</taxon>
        <taxon>Bacillales</taxon>
        <taxon>Paenibacillaceae</taxon>
        <taxon>Paenibacillus</taxon>
    </lineage>
</organism>
<dbReference type="Gene3D" id="3.90.180.10">
    <property type="entry name" value="Medium-chain alcohol dehydrogenases, catalytic domain"/>
    <property type="match status" value="1"/>
</dbReference>
<evidence type="ECO:0000259" key="5">
    <source>
        <dbReference type="SMART" id="SM00829"/>
    </source>
</evidence>
<evidence type="ECO:0000256" key="1">
    <source>
        <dbReference type="ARBA" id="ARBA00022723"/>
    </source>
</evidence>
<dbReference type="InterPro" id="IPR002328">
    <property type="entry name" value="ADH_Zn_CS"/>
</dbReference>
<evidence type="ECO:0000313" key="7">
    <source>
        <dbReference type="Proteomes" id="UP000479114"/>
    </source>
</evidence>
<dbReference type="GO" id="GO:0016491">
    <property type="term" value="F:oxidoreductase activity"/>
    <property type="evidence" value="ECO:0007669"/>
    <property type="project" value="UniProtKB-KW"/>
</dbReference>
<dbReference type="InterPro" id="IPR050129">
    <property type="entry name" value="Zn_alcohol_dh"/>
</dbReference>
<sequence>MKAAVLHALDHMVIEEVALPSIDDDSILMKVEAVGICGSDIRIYHHGNSRVELPQILGHESSGRIAAVGANVTKFKVGDRISLGADVPCGECVFCEAGIGNNCQINYAMGYQFAGSFADYVLLNKMMVNFGPIHKIPDHISHEEAALAEPLACVLNALELSSIKLGDSVVVIGAGPIGCMLVEVAKMMGATKVILVQRSRPRLEMAKQFGAHAYICSNEENAIERVFEETGGLGADVVITSNPSPEAQVDAIHMAKNRARVNFFGGLPKGKSLVTLDTNIIHYKELFVHGAHGSLPSHHQKAIDLIASGAIDMKKYISHTFPLDSINEAIQTAESHVGMRVIVKP</sequence>
<dbReference type="SMART" id="SM00829">
    <property type="entry name" value="PKS_ER"/>
    <property type="match status" value="1"/>
</dbReference>
<dbReference type="PANTHER" id="PTHR43401:SF2">
    <property type="entry name" value="L-THREONINE 3-DEHYDROGENASE"/>
    <property type="match status" value="1"/>
</dbReference>
<evidence type="ECO:0000256" key="3">
    <source>
        <dbReference type="ARBA" id="ARBA00023002"/>
    </source>
</evidence>
<keyword evidence="3" id="KW-0560">Oxidoreductase</keyword>
<accession>A0A6C0NYP8</accession>
<dbReference type="AlphaFoldDB" id="A0A6C0NYP8"/>
<dbReference type="KEGG" id="prz:GZH47_09495"/>
<dbReference type="PANTHER" id="PTHR43401">
    <property type="entry name" value="L-THREONINE 3-DEHYDROGENASE"/>
    <property type="match status" value="1"/>
</dbReference>
<keyword evidence="2 4" id="KW-0862">Zinc</keyword>
<dbReference type="Pfam" id="PF08240">
    <property type="entry name" value="ADH_N"/>
    <property type="match status" value="1"/>
</dbReference>
<gene>
    <name evidence="6" type="ORF">GZH47_09495</name>
</gene>
<comment type="similarity">
    <text evidence="4">Belongs to the zinc-containing alcohol dehydrogenase family.</text>
</comment>
<dbReference type="Proteomes" id="UP000479114">
    <property type="component" value="Chromosome"/>
</dbReference>